<keyword evidence="2" id="KW-1185">Reference proteome</keyword>
<name>A0A8T1R8K9_CARIL</name>
<proteinExistence type="predicted"/>
<sequence length="100" mass="11225">MNIIFKCQGSQCLGYIIRLESMIKPVPTFNRSMALFPTYLTSGYTVRVTFSPCILSRRVTKLLTDREIAAMGGRLSCSHKALSTIKTVECKLFDTMSHQA</sequence>
<dbReference type="EMBL" id="CM031811">
    <property type="protein sequence ID" value="KAG6662975.1"/>
    <property type="molecule type" value="Genomic_DNA"/>
</dbReference>
<protein>
    <submittedName>
        <fullName evidence="1">Uncharacterized protein</fullName>
    </submittedName>
</protein>
<evidence type="ECO:0000313" key="1">
    <source>
        <dbReference type="EMBL" id="KAG6662975.1"/>
    </source>
</evidence>
<dbReference type="Proteomes" id="UP000811609">
    <property type="component" value="Chromosome 3"/>
</dbReference>
<dbReference type="AlphaFoldDB" id="A0A8T1R8K9"/>
<comment type="caution">
    <text evidence="1">The sequence shown here is derived from an EMBL/GenBank/DDBJ whole genome shotgun (WGS) entry which is preliminary data.</text>
</comment>
<accession>A0A8T1R8K9</accession>
<organism evidence="1 2">
    <name type="scientific">Carya illinoinensis</name>
    <name type="common">Pecan</name>
    <dbReference type="NCBI Taxonomy" id="32201"/>
    <lineage>
        <taxon>Eukaryota</taxon>
        <taxon>Viridiplantae</taxon>
        <taxon>Streptophyta</taxon>
        <taxon>Embryophyta</taxon>
        <taxon>Tracheophyta</taxon>
        <taxon>Spermatophyta</taxon>
        <taxon>Magnoliopsida</taxon>
        <taxon>eudicotyledons</taxon>
        <taxon>Gunneridae</taxon>
        <taxon>Pentapetalae</taxon>
        <taxon>rosids</taxon>
        <taxon>fabids</taxon>
        <taxon>Fagales</taxon>
        <taxon>Juglandaceae</taxon>
        <taxon>Carya</taxon>
    </lineage>
</organism>
<gene>
    <name evidence="1" type="ORF">CIPAW_03G280000</name>
</gene>
<reference evidence="1" key="1">
    <citation type="submission" date="2020-12" db="EMBL/GenBank/DDBJ databases">
        <title>WGS assembly of Carya illinoinensis cv. Pawnee.</title>
        <authorList>
            <person name="Platts A."/>
            <person name="Shu S."/>
            <person name="Wright S."/>
            <person name="Barry K."/>
            <person name="Edger P."/>
            <person name="Pires J.C."/>
            <person name="Schmutz J."/>
        </authorList>
    </citation>
    <scope>NUCLEOTIDE SEQUENCE</scope>
    <source>
        <tissue evidence="1">Leaf</tissue>
    </source>
</reference>
<evidence type="ECO:0000313" key="2">
    <source>
        <dbReference type="Proteomes" id="UP000811609"/>
    </source>
</evidence>